<dbReference type="InterPro" id="IPR011335">
    <property type="entry name" value="Restrct_endonuc-II-like"/>
</dbReference>
<dbReference type="SUPFAM" id="SSF52980">
    <property type="entry name" value="Restriction endonuclease-like"/>
    <property type="match status" value="1"/>
</dbReference>
<comment type="caution">
    <text evidence="1">The sequence shown here is derived from an EMBL/GenBank/DDBJ whole genome shotgun (WGS) entry which is preliminary data.</text>
</comment>
<dbReference type="AlphaFoldDB" id="A0A5M3WY96"/>
<evidence type="ECO:0000313" key="1">
    <source>
        <dbReference type="EMBL" id="GES13376.1"/>
    </source>
</evidence>
<keyword evidence="2" id="KW-1185">Reference proteome</keyword>
<dbReference type="Proteomes" id="UP000331127">
    <property type="component" value="Unassembled WGS sequence"/>
</dbReference>
<evidence type="ECO:0000313" key="2">
    <source>
        <dbReference type="Proteomes" id="UP000331127"/>
    </source>
</evidence>
<reference evidence="1 2" key="1">
    <citation type="submission" date="2019-10" db="EMBL/GenBank/DDBJ databases">
        <title>Whole genome shotgun sequence of Acrocarpospora macrocephala NBRC 16266.</title>
        <authorList>
            <person name="Ichikawa N."/>
            <person name="Kimura A."/>
            <person name="Kitahashi Y."/>
            <person name="Komaki H."/>
            <person name="Oguchi A."/>
        </authorList>
    </citation>
    <scope>NUCLEOTIDE SEQUENCE [LARGE SCALE GENOMIC DNA]</scope>
    <source>
        <strain evidence="1 2">NBRC 16266</strain>
    </source>
</reference>
<name>A0A5M3WY96_9ACTN</name>
<dbReference type="EMBL" id="BLAE01000046">
    <property type="protein sequence ID" value="GES13376.1"/>
    <property type="molecule type" value="Genomic_DNA"/>
</dbReference>
<protein>
    <submittedName>
        <fullName evidence="1">Uncharacterized protein</fullName>
    </submittedName>
</protein>
<proteinExistence type="predicted"/>
<gene>
    <name evidence="1" type="ORF">Amac_069730</name>
</gene>
<sequence length="192" mass="21027">MHTMSRGAQNPPDWFLYEQSVAFILAQIDADAVVEHHVTVIGRLSGRPRQVDIRVTGTIAGCEVVIAGECKHLTKTVGIDIVEGYLAKLDDVGADLGFLTSSSGFTDPARQRAESSRCPRLLLQQVPYAVGRTLTALTGLHRRYVDLYLALNNDTLNKRQAYSLSRRYDGMARQLREFGSSGAEALAAHGLL</sequence>
<organism evidence="1 2">
    <name type="scientific">Acrocarpospora macrocephala</name>
    <dbReference type="NCBI Taxonomy" id="150177"/>
    <lineage>
        <taxon>Bacteria</taxon>
        <taxon>Bacillati</taxon>
        <taxon>Actinomycetota</taxon>
        <taxon>Actinomycetes</taxon>
        <taxon>Streptosporangiales</taxon>
        <taxon>Streptosporangiaceae</taxon>
        <taxon>Acrocarpospora</taxon>
    </lineage>
</organism>
<accession>A0A5M3WY96</accession>